<name>A0A9W6P387_9ACTN</name>
<proteinExistence type="predicted"/>
<dbReference type="Proteomes" id="UP001165092">
    <property type="component" value="Unassembled WGS sequence"/>
</dbReference>
<evidence type="ECO:0000313" key="2">
    <source>
        <dbReference type="Proteomes" id="UP001165092"/>
    </source>
</evidence>
<evidence type="ECO:0000313" key="1">
    <source>
        <dbReference type="EMBL" id="GLU46299.1"/>
    </source>
</evidence>
<comment type="caution">
    <text evidence="1">The sequence shown here is derived from an EMBL/GenBank/DDBJ whole genome shotgun (WGS) entry which is preliminary data.</text>
</comment>
<reference evidence="1" key="1">
    <citation type="submission" date="2023-02" db="EMBL/GenBank/DDBJ databases">
        <title>Nocardiopsis ansamitocini NBRC 112285.</title>
        <authorList>
            <person name="Ichikawa N."/>
            <person name="Sato H."/>
            <person name="Tonouchi N."/>
        </authorList>
    </citation>
    <scope>NUCLEOTIDE SEQUENCE</scope>
    <source>
        <strain evidence="1">NBRC 112285</strain>
    </source>
</reference>
<dbReference type="EMBL" id="BSQG01000001">
    <property type="protein sequence ID" value="GLU46299.1"/>
    <property type="molecule type" value="Genomic_DNA"/>
</dbReference>
<dbReference type="AlphaFoldDB" id="A0A9W6P387"/>
<dbReference type="RefSeq" id="WP_285757149.1">
    <property type="nucleotide sequence ID" value="NZ_BSQG01000001.1"/>
</dbReference>
<accession>A0A9W6P387</accession>
<sequence>MSHTDYLTAQQRSARVLDTLLSMRLPEAEWSISTVYPDKLDGQISRSMRSLEQARADLATWATAFNAAVDWNRLGGQWPHVVFTVNGVTVRVWTYATGEVDTR</sequence>
<organism evidence="1 2">
    <name type="scientific">Nocardiopsis ansamitocini</name>
    <dbReference type="NCBI Taxonomy" id="1670832"/>
    <lineage>
        <taxon>Bacteria</taxon>
        <taxon>Bacillati</taxon>
        <taxon>Actinomycetota</taxon>
        <taxon>Actinomycetes</taxon>
        <taxon>Streptosporangiales</taxon>
        <taxon>Nocardiopsidaceae</taxon>
        <taxon>Nocardiopsis</taxon>
    </lineage>
</organism>
<gene>
    <name evidence="1" type="ORF">Nans01_06500</name>
</gene>
<protein>
    <submittedName>
        <fullName evidence="1">Uncharacterized protein</fullName>
    </submittedName>
</protein>
<keyword evidence="2" id="KW-1185">Reference proteome</keyword>